<evidence type="ECO:0000313" key="3">
    <source>
        <dbReference type="Proteomes" id="UP001247542"/>
    </source>
</evidence>
<proteinExistence type="predicted"/>
<protein>
    <submittedName>
        <fullName evidence="2">Uncharacterized protein</fullName>
    </submittedName>
</protein>
<evidence type="ECO:0000313" key="2">
    <source>
        <dbReference type="EMBL" id="MDT3767470.1"/>
    </source>
</evidence>
<evidence type="ECO:0000256" key="1">
    <source>
        <dbReference type="SAM" id="Phobius"/>
    </source>
</evidence>
<name>A0ABU3IAS0_9ACTO</name>
<reference evidence="2 3" key="1">
    <citation type="submission" date="2023-06" db="EMBL/GenBank/DDBJ databases">
        <title>Draft genome sequence of Gleimia hominis type strain CCUG 57540T.</title>
        <authorList>
            <person name="Salva-Serra F."/>
            <person name="Cardew S."/>
            <person name="Jensie Markopoulos S."/>
            <person name="Ohlen M."/>
            <person name="Inganas E."/>
            <person name="Svensson-Stadler L."/>
            <person name="Moore E.R.B."/>
        </authorList>
    </citation>
    <scope>NUCLEOTIDE SEQUENCE [LARGE SCALE GENOMIC DNA]</scope>
    <source>
        <strain evidence="2 3">CCUG 57540</strain>
    </source>
</reference>
<feature type="transmembrane region" description="Helical" evidence="1">
    <location>
        <begin position="16"/>
        <end position="37"/>
    </location>
</feature>
<comment type="caution">
    <text evidence="2">The sequence shown here is derived from an EMBL/GenBank/DDBJ whole genome shotgun (WGS) entry which is preliminary data.</text>
</comment>
<accession>A0ABU3IAS0</accession>
<feature type="transmembrane region" description="Helical" evidence="1">
    <location>
        <begin position="125"/>
        <end position="154"/>
    </location>
</feature>
<dbReference type="Proteomes" id="UP001247542">
    <property type="component" value="Unassembled WGS sequence"/>
</dbReference>
<keyword evidence="1" id="KW-0472">Membrane</keyword>
<organism evidence="2 3">
    <name type="scientific">Gleimia hominis</name>
    <dbReference type="NCBI Taxonomy" id="595468"/>
    <lineage>
        <taxon>Bacteria</taxon>
        <taxon>Bacillati</taxon>
        <taxon>Actinomycetota</taxon>
        <taxon>Actinomycetes</taxon>
        <taxon>Actinomycetales</taxon>
        <taxon>Actinomycetaceae</taxon>
        <taxon>Gleimia</taxon>
    </lineage>
</organism>
<sequence>MLAVANMLGAALYGGAGWWIMLVIAAAAFACTGFFAYRRYSLAKAIARSGPREVVTVEDSSSEPAQRLQEAARKSGERIGSARAEYSRRTARFFPRVEAAQRSLRHLLAPDYDAQWLNQDFRYTLASFVLTAVSIPITGALTLITAVGLLIASIS</sequence>
<keyword evidence="1" id="KW-1133">Transmembrane helix</keyword>
<dbReference type="EMBL" id="JASXSX010000001">
    <property type="protein sequence ID" value="MDT3767470.1"/>
    <property type="molecule type" value="Genomic_DNA"/>
</dbReference>
<dbReference type="RefSeq" id="WP_313273061.1">
    <property type="nucleotide sequence ID" value="NZ_JASXSX010000001.1"/>
</dbReference>
<gene>
    <name evidence="2" type="ORF">QS713_05260</name>
</gene>
<keyword evidence="1" id="KW-0812">Transmembrane</keyword>
<keyword evidence="3" id="KW-1185">Reference proteome</keyword>